<dbReference type="PROSITE" id="PS01359">
    <property type="entry name" value="ZF_PHD_1"/>
    <property type="match status" value="1"/>
</dbReference>
<dbReference type="PANTHER" id="PTHR47266">
    <property type="entry name" value="ENDONUCLEASE-RELATED"/>
    <property type="match status" value="1"/>
</dbReference>
<evidence type="ECO:0000256" key="6">
    <source>
        <dbReference type="ARBA" id="ARBA00022833"/>
    </source>
</evidence>
<evidence type="ECO:0000259" key="9">
    <source>
        <dbReference type="PROSITE" id="PS50994"/>
    </source>
</evidence>
<dbReference type="SMART" id="SM00249">
    <property type="entry name" value="PHD"/>
    <property type="match status" value="1"/>
</dbReference>
<comment type="caution">
    <text evidence="10">The sequence shown here is derived from an EMBL/GenBank/DDBJ whole genome shotgun (WGS) entry which is preliminary data.</text>
</comment>
<dbReference type="SUPFAM" id="SSF57903">
    <property type="entry name" value="FYVE/PHD zinc finger"/>
    <property type="match status" value="1"/>
</dbReference>
<evidence type="ECO:0000259" key="8">
    <source>
        <dbReference type="PROSITE" id="PS50600"/>
    </source>
</evidence>
<dbReference type="SUPFAM" id="SSF54001">
    <property type="entry name" value="Cysteine proteinases"/>
    <property type="match status" value="1"/>
</dbReference>
<dbReference type="InterPro" id="IPR052160">
    <property type="entry name" value="Gypsy_RT_Integrase-like"/>
</dbReference>
<protein>
    <submittedName>
        <fullName evidence="10">Uncharacterized protein</fullName>
    </submittedName>
</protein>
<keyword evidence="6" id="KW-0862">Zinc</keyword>
<proteinExistence type="inferred from homology"/>
<comment type="similarity">
    <text evidence="1">Belongs to the peptidase C48 family.</text>
</comment>
<dbReference type="Proteomes" id="UP001558613">
    <property type="component" value="Unassembled WGS sequence"/>
</dbReference>
<dbReference type="PROSITE" id="PS50994">
    <property type="entry name" value="INTEGRASE"/>
    <property type="match status" value="1"/>
</dbReference>
<dbReference type="Gene3D" id="3.30.420.10">
    <property type="entry name" value="Ribonuclease H-like superfamily/Ribonuclease H"/>
    <property type="match status" value="2"/>
</dbReference>
<dbReference type="InterPro" id="IPR001965">
    <property type="entry name" value="Znf_PHD"/>
</dbReference>
<dbReference type="SUPFAM" id="SSF53098">
    <property type="entry name" value="Ribonuclease H-like"/>
    <property type="match status" value="1"/>
</dbReference>
<feature type="compositionally biased region" description="Low complexity" evidence="7">
    <location>
        <begin position="202"/>
        <end position="221"/>
    </location>
</feature>
<gene>
    <name evidence="10" type="ORF">QQF64_018317</name>
</gene>
<dbReference type="InterPro" id="IPR012337">
    <property type="entry name" value="RNaseH-like_sf"/>
</dbReference>
<dbReference type="InterPro" id="IPR011011">
    <property type="entry name" value="Znf_FYVE_PHD"/>
</dbReference>
<reference evidence="10 11" key="1">
    <citation type="submission" date="2023-09" db="EMBL/GenBank/DDBJ databases">
        <authorList>
            <person name="Wang M."/>
        </authorList>
    </citation>
    <scope>NUCLEOTIDE SEQUENCE [LARGE SCALE GENOMIC DNA]</scope>
    <source>
        <strain evidence="10">GT-2023</strain>
        <tissue evidence="10">Liver</tissue>
    </source>
</reference>
<evidence type="ECO:0000256" key="7">
    <source>
        <dbReference type="SAM" id="MobiDB-lite"/>
    </source>
</evidence>
<keyword evidence="5" id="KW-0378">Hydrolase</keyword>
<evidence type="ECO:0000256" key="3">
    <source>
        <dbReference type="ARBA" id="ARBA00022723"/>
    </source>
</evidence>
<dbReference type="InterPro" id="IPR013083">
    <property type="entry name" value="Znf_RING/FYVE/PHD"/>
</dbReference>
<evidence type="ECO:0000313" key="11">
    <source>
        <dbReference type="Proteomes" id="UP001558613"/>
    </source>
</evidence>
<keyword evidence="2" id="KW-0645">Protease</keyword>
<dbReference type="Pfam" id="PF02902">
    <property type="entry name" value="Peptidase_C48"/>
    <property type="match status" value="1"/>
</dbReference>
<keyword evidence="4" id="KW-0863">Zinc-finger</keyword>
<keyword evidence="3" id="KW-0479">Metal-binding</keyword>
<dbReference type="InterPro" id="IPR036397">
    <property type="entry name" value="RNaseH_sf"/>
</dbReference>
<feature type="domain" description="Ubiquitin-like protease family profile" evidence="8">
    <location>
        <begin position="218"/>
        <end position="417"/>
    </location>
</feature>
<evidence type="ECO:0000256" key="1">
    <source>
        <dbReference type="ARBA" id="ARBA00005234"/>
    </source>
</evidence>
<dbReference type="InterPro" id="IPR001584">
    <property type="entry name" value="Integrase_cat-core"/>
</dbReference>
<dbReference type="Gene3D" id="3.40.395.10">
    <property type="entry name" value="Adenoviral Proteinase, Chain A"/>
    <property type="match status" value="1"/>
</dbReference>
<dbReference type="InterPro" id="IPR038765">
    <property type="entry name" value="Papain-like_cys_pep_sf"/>
</dbReference>
<feature type="region of interest" description="Disordered" evidence="7">
    <location>
        <begin position="201"/>
        <end position="222"/>
    </location>
</feature>
<dbReference type="EMBL" id="JAYMGO010000022">
    <property type="protein sequence ID" value="KAL1250521.1"/>
    <property type="molecule type" value="Genomic_DNA"/>
</dbReference>
<dbReference type="PROSITE" id="PS50600">
    <property type="entry name" value="ULP_PROTEASE"/>
    <property type="match status" value="1"/>
</dbReference>
<evidence type="ECO:0000313" key="10">
    <source>
        <dbReference type="EMBL" id="KAL1250521.1"/>
    </source>
</evidence>
<dbReference type="InterPro" id="IPR019786">
    <property type="entry name" value="Zinc_finger_PHD-type_CS"/>
</dbReference>
<evidence type="ECO:0000256" key="5">
    <source>
        <dbReference type="ARBA" id="ARBA00022801"/>
    </source>
</evidence>
<feature type="domain" description="Integrase catalytic" evidence="9">
    <location>
        <begin position="1"/>
        <end position="120"/>
    </location>
</feature>
<sequence>MDLVGKLTPTKEGYQYICVMVDYFTKWCEAFPRKTKSAEEINLGVCETLGIKRSLCSPYHPQTNGLIEKLNGTIQKCLSKLVENRPSLWADYLEATMFGLRTKRQITTKFSPYFLLFGREARYPCEVPDTYEINEIVEEMIAEDCVSEGIKRQDRLYQIVQDNMAQVDGKSIDIVDDNGKLFPRINRDHLVHFLEDRPPKAPKVTSPITTTSSPATTFSVPNTTLPTIQPPALTMIYPVTLPVKLSLPNFPCPASFAASQPPASSAAPCADLLRDIWAGKVGGRLWSKIGPYKIFTWDLERLKPGEKLESEMTNLWNGKATKMKKIDLKVYDLLVGSVNEGDHWTLLVIYPQKGKIIYMNSCGESRGKVAQCLKAVRGFMDQNGFEDTTWKCVKLTHSMQPDATSCGVFVCKFAEALLLGGDLNFSCDDTNIAQMREELGLCLLTESEPLGNLCLACGDHYPDTPDLVDTWVACDSCQGWYHWDCVNRPNLKAHYICQGCQGPI</sequence>
<evidence type="ECO:0000256" key="2">
    <source>
        <dbReference type="ARBA" id="ARBA00022670"/>
    </source>
</evidence>
<dbReference type="Gene3D" id="3.30.40.10">
    <property type="entry name" value="Zinc/RING finger domain, C3HC4 (zinc finger)"/>
    <property type="match status" value="1"/>
</dbReference>
<organism evidence="10 11">
    <name type="scientific">Cirrhinus molitorella</name>
    <name type="common">mud carp</name>
    <dbReference type="NCBI Taxonomy" id="172907"/>
    <lineage>
        <taxon>Eukaryota</taxon>
        <taxon>Metazoa</taxon>
        <taxon>Chordata</taxon>
        <taxon>Craniata</taxon>
        <taxon>Vertebrata</taxon>
        <taxon>Euteleostomi</taxon>
        <taxon>Actinopterygii</taxon>
        <taxon>Neopterygii</taxon>
        <taxon>Teleostei</taxon>
        <taxon>Ostariophysi</taxon>
        <taxon>Cypriniformes</taxon>
        <taxon>Cyprinidae</taxon>
        <taxon>Labeoninae</taxon>
        <taxon>Labeonini</taxon>
        <taxon>Cirrhinus</taxon>
    </lineage>
</organism>
<name>A0ABR3LC88_9TELE</name>
<dbReference type="InterPro" id="IPR003653">
    <property type="entry name" value="Peptidase_C48_C"/>
</dbReference>
<evidence type="ECO:0000256" key="4">
    <source>
        <dbReference type="ARBA" id="ARBA00022771"/>
    </source>
</evidence>
<accession>A0ABR3LC88</accession>
<keyword evidence="11" id="KW-1185">Reference proteome</keyword>